<dbReference type="PANTHER" id="PTHR48036">
    <property type="entry name" value="SPLICING FACTOR (PAD-1), PUTATIVE (AFU_ORTHOLOGUE AFUA_1G15810)-RELATED"/>
    <property type="match status" value="1"/>
</dbReference>
<dbReference type="SMART" id="SM00360">
    <property type="entry name" value="RRM"/>
    <property type="match status" value="3"/>
</dbReference>
<name>A0A2H9TGR8_9FUNG</name>
<keyword evidence="1" id="KW-0694">RNA-binding</keyword>
<dbReference type="CDD" id="cd12283">
    <property type="entry name" value="RRM1_RBM39_like"/>
    <property type="match status" value="1"/>
</dbReference>
<dbReference type="NCBIfam" id="TIGR01622">
    <property type="entry name" value="SF-CC1"/>
    <property type="match status" value="1"/>
</dbReference>
<organism evidence="4 5">
    <name type="scientific">Paramicrosporidium saccamoebae</name>
    <dbReference type="NCBI Taxonomy" id="1246581"/>
    <lineage>
        <taxon>Eukaryota</taxon>
        <taxon>Fungi</taxon>
        <taxon>Fungi incertae sedis</taxon>
        <taxon>Cryptomycota</taxon>
        <taxon>Cryptomycota incertae sedis</taxon>
        <taxon>Paramicrosporidium</taxon>
    </lineage>
</organism>
<dbReference type="AlphaFoldDB" id="A0A2H9TGR8"/>
<dbReference type="Proteomes" id="UP000240830">
    <property type="component" value="Unassembled WGS sequence"/>
</dbReference>
<dbReference type="GO" id="GO:0003723">
    <property type="term" value="F:RNA binding"/>
    <property type="evidence" value="ECO:0007669"/>
    <property type="project" value="UniProtKB-UniRule"/>
</dbReference>
<keyword evidence="5" id="KW-1185">Reference proteome</keyword>
<comment type="caution">
    <text evidence="4">The sequence shown here is derived from an EMBL/GenBank/DDBJ whole genome shotgun (WGS) entry which is preliminary data.</text>
</comment>
<sequence>MLKCPHPGHCHSDPMTDELDIEALLEAPFRKHEERGSVRKEEGRSHDSHHRSSHYRSSHHSSSQHYNSRRRSRSRSPSRHRRRYSRSPSPSRKLQHGRSSHEPEHIMPSLLTESQRDRRTVFCRQLAQRLEPRELKEFCESVGRVRDVRIVFDKVSRRSKGVAYVEFFEEESVPEAVALTGKKLLGIPIIVELTETEKNRIAEEAAMAVRMDKLAQKHSVFNLSVGNLSASITEQDLRRVFQPFGDITFVQVTREDASRASATIYFRDQHDARQASDKMNGFELAGRPMRIQLREAAPETVPKPSTRDYLEDDEDGMDLLLRQAKDTSALKGLASTRPSPCVLLQYMYDPSVETAPDWEVEIADEVREECSKFGRVIHLHVPKTAEGDVFLRFGSCDSAQGVVSSLGGRWFGGRQIGAMFIPKEDYIQRYPDTEHDL</sequence>
<dbReference type="InterPro" id="IPR000504">
    <property type="entry name" value="RRM_dom"/>
</dbReference>
<dbReference type="PROSITE" id="PS50102">
    <property type="entry name" value="RRM"/>
    <property type="match status" value="2"/>
</dbReference>
<evidence type="ECO:0000313" key="5">
    <source>
        <dbReference type="Proteomes" id="UP000240830"/>
    </source>
</evidence>
<dbReference type="STRING" id="1246581.A0A2H9TGR8"/>
<proteinExistence type="predicted"/>
<reference evidence="4 5" key="1">
    <citation type="submission" date="2016-10" db="EMBL/GenBank/DDBJ databases">
        <title>The genome of Paramicrosporidium saccamoebae is the missing link in understanding Cryptomycota and Microsporidia evolution.</title>
        <authorList>
            <person name="Quandt C.A."/>
            <person name="Beaudet D."/>
            <person name="Corsaro D."/>
            <person name="Michel R."/>
            <person name="Corradi N."/>
            <person name="James T."/>
        </authorList>
    </citation>
    <scope>NUCLEOTIDE SEQUENCE [LARGE SCALE GENOMIC DNA]</scope>
    <source>
        <strain evidence="4 5">KSL3</strain>
    </source>
</reference>
<dbReference type="EMBL" id="MTSL01000206">
    <property type="protein sequence ID" value="PJF16800.1"/>
    <property type="molecule type" value="Genomic_DNA"/>
</dbReference>
<accession>A0A2H9TGR8</accession>
<dbReference type="GO" id="GO:0005681">
    <property type="term" value="C:spliceosomal complex"/>
    <property type="evidence" value="ECO:0007669"/>
    <property type="project" value="EnsemblFungi"/>
</dbReference>
<feature type="domain" description="RRM" evidence="3">
    <location>
        <begin position="221"/>
        <end position="296"/>
    </location>
</feature>
<dbReference type="CDD" id="cd12285">
    <property type="entry name" value="RRM3_RBM39_like"/>
    <property type="match status" value="1"/>
</dbReference>
<evidence type="ECO:0000313" key="4">
    <source>
        <dbReference type="EMBL" id="PJF16800.1"/>
    </source>
</evidence>
<feature type="compositionally biased region" description="Basic residues" evidence="2">
    <location>
        <begin position="47"/>
        <end position="59"/>
    </location>
</feature>
<dbReference type="Gene3D" id="3.30.70.330">
    <property type="match status" value="3"/>
</dbReference>
<dbReference type="GO" id="GO:0006397">
    <property type="term" value="P:mRNA processing"/>
    <property type="evidence" value="ECO:0007669"/>
    <property type="project" value="InterPro"/>
</dbReference>
<evidence type="ECO:0000259" key="3">
    <source>
        <dbReference type="PROSITE" id="PS50102"/>
    </source>
</evidence>
<dbReference type="InterPro" id="IPR035979">
    <property type="entry name" value="RBD_domain_sf"/>
</dbReference>
<evidence type="ECO:0000256" key="2">
    <source>
        <dbReference type="SAM" id="MobiDB-lite"/>
    </source>
</evidence>
<feature type="domain" description="RRM" evidence="3">
    <location>
        <begin position="119"/>
        <end position="196"/>
    </location>
</feature>
<dbReference type="Pfam" id="PF00076">
    <property type="entry name" value="RRM_1"/>
    <property type="match status" value="2"/>
</dbReference>
<dbReference type="InterPro" id="IPR012677">
    <property type="entry name" value="Nucleotide-bd_a/b_plait_sf"/>
</dbReference>
<dbReference type="GO" id="GO:1990446">
    <property type="term" value="F:U1 snRNP binding"/>
    <property type="evidence" value="ECO:0007669"/>
    <property type="project" value="EnsemblFungi"/>
</dbReference>
<evidence type="ECO:0000256" key="1">
    <source>
        <dbReference type="PROSITE-ProRule" id="PRU00176"/>
    </source>
</evidence>
<feature type="compositionally biased region" description="Basic residues" evidence="2">
    <location>
        <begin position="67"/>
        <end position="85"/>
    </location>
</feature>
<feature type="compositionally biased region" description="Basic and acidic residues" evidence="2">
    <location>
        <begin position="28"/>
        <end position="46"/>
    </location>
</feature>
<protein>
    <recommendedName>
        <fullName evidence="3">RRM domain-containing protein</fullName>
    </recommendedName>
</protein>
<dbReference type="OrthoDB" id="5411533at2759"/>
<dbReference type="SUPFAM" id="SSF54928">
    <property type="entry name" value="RNA-binding domain, RBD"/>
    <property type="match status" value="2"/>
</dbReference>
<dbReference type="InterPro" id="IPR006509">
    <property type="entry name" value="RBM39_SF"/>
</dbReference>
<feature type="region of interest" description="Disordered" evidence="2">
    <location>
        <begin position="1"/>
        <end position="113"/>
    </location>
</feature>
<gene>
    <name evidence="4" type="ORF">PSACC_03374</name>
</gene>